<evidence type="ECO:0000256" key="10">
    <source>
        <dbReference type="ARBA" id="ARBA00048988"/>
    </source>
</evidence>
<dbReference type="STRING" id="306902.C4Y181"/>
<keyword evidence="5 11" id="KW-0067">ATP-binding</keyword>
<protein>
    <recommendedName>
        <fullName evidence="9">DNA 3'-5' helicase</fullName>
        <ecNumber evidence="9">5.6.2.4</ecNumber>
    </recommendedName>
</protein>
<evidence type="ECO:0000256" key="8">
    <source>
        <dbReference type="ARBA" id="ARBA00034617"/>
    </source>
</evidence>
<evidence type="ECO:0000256" key="1">
    <source>
        <dbReference type="ARBA" id="ARBA00009922"/>
    </source>
</evidence>
<dbReference type="SUPFAM" id="SSF52540">
    <property type="entry name" value="P-loop containing nucleoside triphosphate hydrolases"/>
    <property type="match status" value="1"/>
</dbReference>
<keyword evidence="6" id="KW-0238">DNA-binding</keyword>
<evidence type="ECO:0000313" key="16">
    <source>
        <dbReference type="Proteomes" id="UP000007703"/>
    </source>
</evidence>
<dbReference type="InterPro" id="IPR013986">
    <property type="entry name" value="DExx_box_DNA_helicase_dom_sf"/>
</dbReference>
<keyword evidence="4 11" id="KW-0347">Helicase</keyword>
<dbReference type="PROSITE" id="PS51198">
    <property type="entry name" value="UVRD_HELICASE_ATP_BIND"/>
    <property type="match status" value="1"/>
</dbReference>
<keyword evidence="7" id="KW-0413">Isomerase</keyword>
<dbReference type="GO" id="GO:0043138">
    <property type="term" value="F:3'-5' DNA helicase activity"/>
    <property type="evidence" value="ECO:0007669"/>
    <property type="project" value="UniProtKB-EC"/>
</dbReference>
<dbReference type="Proteomes" id="UP000007703">
    <property type="component" value="Unassembled WGS sequence"/>
</dbReference>
<feature type="binding site" evidence="11">
    <location>
        <begin position="107"/>
        <end position="114"/>
    </location>
    <ligand>
        <name>ATP</name>
        <dbReference type="ChEBI" id="CHEBI:30616"/>
    </ligand>
</feature>
<dbReference type="GO" id="GO:0000725">
    <property type="term" value="P:recombinational repair"/>
    <property type="evidence" value="ECO:0007669"/>
    <property type="project" value="TreeGrafter"/>
</dbReference>
<dbReference type="InterPro" id="IPR000212">
    <property type="entry name" value="DNA_helicase_UvrD/REP"/>
</dbReference>
<dbReference type="AlphaFoldDB" id="C4Y181"/>
<comment type="catalytic activity">
    <reaction evidence="8">
        <text>Couples ATP hydrolysis with the unwinding of duplex DNA by translocating in the 3'-5' direction.</text>
        <dbReference type="EC" id="5.6.2.4"/>
    </reaction>
</comment>
<dbReference type="InterPro" id="IPR014016">
    <property type="entry name" value="UvrD-like_ATP-bd"/>
</dbReference>
<evidence type="ECO:0000256" key="6">
    <source>
        <dbReference type="ARBA" id="ARBA00023125"/>
    </source>
</evidence>
<keyword evidence="3 11" id="KW-0378">Hydrolase</keyword>
<dbReference type="GO" id="GO:0005524">
    <property type="term" value="F:ATP binding"/>
    <property type="evidence" value="ECO:0007669"/>
    <property type="project" value="UniProtKB-UniRule"/>
</dbReference>
<accession>C4Y181</accession>
<evidence type="ECO:0000256" key="7">
    <source>
        <dbReference type="ARBA" id="ARBA00023235"/>
    </source>
</evidence>
<evidence type="ECO:0000313" key="15">
    <source>
        <dbReference type="EMBL" id="EEQ37840.1"/>
    </source>
</evidence>
<feature type="compositionally biased region" description="Polar residues" evidence="12">
    <location>
        <begin position="878"/>
        <end position="888"/>
    </location>
</feature>
<comment type="catalytic activity">
    <reaction evidence="10">
        <text>ATP + H2O = ADP + phosphate + H(+)</text>
        <dbReference type="Rhea" id="RHEA:13065"/>
        <dbReference type="ChEBI" id="CHEBI:15377"/>
        <dbReference type="ChEBI" id="CHEBI:15378"/>
        <dbReference type="ChEBI" id="CHEBI:30616"/>
        <dbReference type="ChEBI" id="CHEBI:43474"/>
        <dbReference type="ChEBI" id="CHEBI:456216"/>
        <dbReference type="EC" id="5.6.2.4"/>
    </reaction>
</comment>
<dbReference type="PROSITE" id="PS51217">
    <property type="entry name" value="UVRD_HELICASE_CTER"/>
    <property type="match status" value="1"/>
</dbReference>
<evidence type="ECO:0000256" key="9">
    <source>
        <dbReference type="ARBA" id="ARBA00034808"/>
    </source>
</evidence>
<dbReference type="EC" id="5.6.2.4" evidence="9"/>
<dbReference type="InterPro" id="IPR014017">
    <property type="entry name" value="DNA_helicase_UvrD-like_C"/>
</dbReference>
<dbReference type="GO" id="GO:0016787">
    <property type="term" value="F:hydrolase activity"/>
    <property type="evidence" value="ECO:0007669"/>
    <property type="project" value="UniProtKB-UniRule"/>
</dbReference>
<evidence type="ECO:0000256" key="11">
    <source>
        <dbReference type="PROSITE-ProRule" id="PRU00560"/>
    </source>
</evidence>
<gene>
    <name evidence="15" type="ORF">CLUG_01963</name>
</gene>
<feature type="compositionally biased region" description="Polar residues" evidence="12">
    <location>
        <begin position="39"/>
        <end position="58"/>
    </location>
</feature>
<keyword evidence="2 11" id="KW-0547">Nucleotide-binding</keyword>
<dbReference type="EMBL" id="CH408077">
    <property type="protein sequence ID" value="EEQ37840.1"/>
    <property type="molecule type" value="Genomic_DNA"/>
</dbReference>
<evidence type="ECO:0000256" key="12">
    <source>
        <dbReference type="SAM" id="MobiDB-lite"/>
    </source>
</evidence>
<dbReference type="InParanoid" id="C4Y181"/>
<evidence type="ECO:0000256" key="3">
    <source>
        <dbReference type="ARBA" id="ARBA00022801"/>
    </source>
</evidence>
<dbReference type="GO" id="GO:0005634">
    <property type="term" value="C:nucleus"/>
    <property type="evidence" value="ECO:0007669"/>
    <property type="project" value="TreeGrafter"/>
</dbReference>
<reference evidence="15 16" key="1">
    <citation type="journal article" date="2009" name="Nature">
        <title>Evolution of pathogenicity and sexual reproduction in eight Candida genomes.</title>
        <authorList>
            <person name="Butler G."/>
            <person name="Rasmussen M.D."/>
            <person name="Lin M.F."/>
            <person name="Santos M.A."/>
            <person name="Sakthikumar S."/>
            <person name="Munro C.A."/>
            <person name="Rheinbay E."/>
            <person name="Grabherr M."/>
            <person name="Forche A."/>
            <person name="Reedy J.L."/>
            <person name="Agrafioti I."/>
            <person name="Arnaud M.B."/>
            <person name="Bates S."/>
            <person name="Brown A.J."/>
            <person name="Brunke S."/>
            <person name="Costanzo M.C."/>
            <person name="Fitzpatrick D.A."/>
            <person name="de Groot P.W."/>
            <person name="Harris D."/>
            <person name="Hoyer L.L."/>
            <person name="Hube B."/>
            <person name="Klis F.M."/>
            <person name="Kodira C."/>
            <person name="Lennard N."/>
            <person name="Logue M.E."/>
            <person name="Martin R."/>
            <person name="Neiman A.M."/>
            <person name="Nikolaou E."/>
            <person name="Quail M.A."/>
            <person name="Quinn J."/>
            <person name="Santos M.C."/>
            <person name="Schmitzberger F.F."/>
            <person name="Sherlock G."/>
            <person name="Shah P."/>
            <person name="Silverstein K.A."/>
            <person name="Skrzypek M.S."/>
            <person name="Soll D."/>
            <person name="Staggs R."/>
            <person name="Stansfield I."/>
            <person name="Stumpf M.P."/>
            <person name="Sudbery P.E."/>
            <person name="Srikantha T."/>
            <person name="Zeng Q."/>
            <person name="Berman J."/>
            <person name="Berriman M."/>
            <person name="Heitman J."/>
            <person name="Gow N.A."/>
            <person name="Lorenz M.C."/>
            <person name="Birren B.W."/>
            <person name="Kellis M."/>
            <person name="Cuomo C.A."/>
        </authorList>
    </citation>
    <scope>NUCLEOTIDE SEQUENCE [LARGE SCALE GENOMIC DNA]</scope>
    <source>
        <strain evidence="15 16">ATCC 42720</strain>
    </source>
</reference>
<sequence>MTPSSEKFSKRKAQSTKQARLPESFFSGSGLSDHVGSSDPGTSSVHPPLGISNTHFQSQNRNCSSVSSILSENHSTTAPSVDSLFSSLNHEQKMAAEASPGILQIVAGPGTGKTKVLVSRVAHLLLRQRIPPQNIVVTTFTKKAAAELVERLRVLGPQVDVDKILVGTFHSICFRLVRRFGAKIGLPRVSVADEKDAVQLVAQALEKVDVSAYPDDETAPFKARSGIDSKKVRRHLSRLKASSAEMSRSPADGKRFISRVSSLYQELLTASHLIDFDDCLILALRLLRDHHILPHVEHTLVDEFQDCSAVQLELMYAFSQGRSVTVVGDPDQSIYAFRAAQSGTFGDMRRHYEELGCTYQVVRLTENYRSTAAILALSERVMRQQMGREEKTLRAQHTASILPGYACLDSAAQEARWIAHHISHLGQYEIFDRADFAVLVRTAYQTRAIETEFARAKIPYTIVKGRAFWERRDVVAVVDYLRAVASDYDRLALFRALNVPRRGFGPKSVAELVQLHEKHKCSAFETLKQVASGAIQSSLGQKAQAQLTGFVNFVEKARSCLSECYEANDLGRFFNYVYVQSGLEKELEPDSEGNISEVRSQLAQFVSEDEEVSGQMGEIETEKEELRIRVDTGDKNISISKIKKAESNLDVGREHLRQFLESLSLFDTDSSQESSQKVSISTIHGAKGLEWPVVFVPGLSEGLLPASFAVDDSKPETINEERRCFYVAASRAKVLLFLSAYTEDSDGQWGRKPIEKPSRFLKDLEGLICSKLSWPQETIEILQTITGRSPTKVDYKKLEEKYQLCLQAYVRKGVDPTSVTTGFASANEFKRNGKAPAYIPVRPSKKHNSHPMASPIIAPELKKTSFDRRNYAPKFSSPACNSDSTSRQKMAPEISAASSASTSVKRAPAYIPTRTTTKRRLGTR</sequence>
<organism evidence="15 16">
    <name type="scientific">Clavispora lusitaniae (strain ATCC 42720)</name>
    <name type="common">Yeast</name>
    <name type="synonym">Candida lusitaniae</name>
    <dbReference type="NCBI Taxonomy" id="306902"/>
    <lineage>
        <taxon>Eukaryota</taxon>
        <taxon>Fungi</taxon>
        <taxon>Dikarya</taxon>
        <taxon>Ascomycota</taxon>
        <taxon>Saccharomycotina</taxon>
        <taxon>Pichiomycetes</taxon>
        <taxon>Metschnikowiaceae</taxon>
        <taxon>Clavispora</taxon>
    </lineage>
</organism>
<dbReference type="PANTHER" id="PTHR11070">
    <property type="entry name" value="UVRD / RECB / PCRA DNA HELICASE FAMILY MEMBER"/>
    <property type="match status" value="1"/>
</dbReference>
<dbReference type="Pfam" id="PF00580">
    <property type="entry name" value="UvrD-helicase"/>
    <property type="match status" value="1"/>
</dbReference>
<dbReference type="HOGENOM" id="CLU_004585_4_0_1"/>
<dbReference type="GO" id="GO:0003677">
    <property type="term" value="F:DNA binding"/>
    <property type="evidence" value="ECO:0007669"/>
    <property type="project" value="UniProtKB-KW"/>
</dbReference>
<dbReference type="GeneID" id="8499375"/>
<dbReference type="Gene3D" id="1.10.486.10">
    <property type="entry name" value="PCRA, domain 4"/>
    <property type="match status" value="1"/>
</dbReference>
<dbReference type="Gene3D" id="1.10.10.160">
    <property type="match status" value="1"/>
</dbReference>
<dbReference type="Gene3D" id="3.40.50.300">
    <property type="entry name" value="P-loop containing nucleotide triphosphate hydrolases"/>
    <property type="match status" value="2"/>
</dbReference>
<dbReference type="OrthoDB" id="1470711at2759"/>
<feature type="domain" description="UvrD-like helicase C-terminal" evidence="14">
    <location>
        <begin position="372"/>
        <end position="688"/>
    </location>
</feature>
<evidence type="ECO:0000259" key="13">
    <source>
        <dbReference type="PROSITE" id="PS51198"/>
    </source>
</evidence>
<evidence type="ECO:0000256" key="2">
    <source>
        <dbReference type="ARBA" id="ARBA00022741"/>
    </source>
</evidence>
<evidence type="ECO:0000256" key="5">
    <source>
        <dbReference type="ARBA" id="ARBA00022840"/>
    </source>
</evidence>
<evidence type="ECO:0000259" key="14">
    <source>
        <dbReference type="PROSITE" id="PS51217"/>
    </source>
</evidence>
<dbReference type="FunCoup" id="C4Y181">
    <property type="interactions" value="243"/>
</dbReference>
<dbReference type="KEGG" id="clu:CLUG_01963"/>
<dbReference type="CDD" id="cd17932">
    <property type="entry name" value="DEXQc_UvrD"/>
    <property type="match status" value="1"/>
</dbReference>
<dbReference type="VEuPathDB" id="FungiDB:CLUG_01963"/>
<dbReference type="OMA" id="DYPDATT"/>
<feature type="region of interest" description="Disordered" evidence="12">
    <location>
        <begin position="1"/>
        <end position="58"/>
    </location>
</feature>
<comment type="similarity">
    <text evidence="1">Belongs to the helicase family. UvrD subfamily.</text>
</comment>
<feature type="domain" description="UvrD-like helicase ATP-binding" evidence="13">
    <location>
        <begin position="86"/>
        <end position="371"/>
    </location>
</feature>
<feature type="region of interest" description="Disordered" evidence="12">
    <location>
        <begin position="875"/>
        <end position="924"/>
    </location>
</feature>
<dbReference type="Pfam" id="PF13361">
    <property type="entry name" value="UvrD_C"/>
    <property type="match status" value="1"/>
</dbReference>
<evidence type="ECO:0000256" key="4">
    <source>
        <dbReference type="ARBA" id="ARBA00022806"/>
    </source>
</evidence>
<dbReference type="InterPro" id="IPR027417">
    <property type="entry name" value="P-loop_NTPase"/>
</dbReference>
<dbReference type="PANTHER" id="PTHR11070:SF2">
    <property type="entry name" value="ATP-DEPENDENT DNA HELICASE SRS2"/>
    <property type="match status" value="1"/>
</dbReference>
<name>C4Y181_CLAL4</name>
<proteinExistence type="inferred from homology"/>